<proteinExistence type="predicted"/>
<dbReference type="SUPFAM" id="SSF56672">
    <property type="entry name" value="DNA/RNA polymerases"/>
    <property type="match status" value="1"/>
</dbReference>
<keyword evidence="3" id="KW-1185">Reference proteome</keyword>
<dbReference type="InParanoid" id="A0A3Q3N885"/>
<reference evidence="2" key="2">
    <citation type="submission" date="2025-09" db="UniProtKB">
        <authorList>
            <consortium name="Ensembl"/>
        </authorList>
    </citation>
    <scope>IDENTIFICATION</scope>
</reference>
<accession>A0A3Q3N885</accession>
<organism evidence="2 3">
    <name type="scientific">Labrus bergylta</name>
    <name type="common">ballan wrasse</name>
    <dbReference type="NCBI Taxonomy" id="56723"/>
    <lineage>
        <taxon>Eukaryota</taxon>
        <taxon>Metazoa</taxon>
        <taxon>Chordata</taxon>
        <taxon>Craniata</taxon>
        <taxon>Vertebrata</taxon>
        <taxon>Euteleostomi</taxon>
        <taxon>Actinopterygii</taxon>
        <taxon>Neopterygii</taxon>
        <taxon>Teleostei</taxon>
        <taxon>Neoteleostei</taxon>
        <taxon>Acanthomorphata</taxon>
        <taxon>Eupercaria</taxon>
        <taxon>Labriformes</taxon>
        <taxon>Labridae</taxon>
        <taxon>Labrus</taxon>
    </lineage>
</organism>
<evidence type="ECO:0000313" key="3">
    <source>
        <dbReference type="Proteomes" id="UP000261660"/>
    </source>
</evidence>
<sequence length="202" mass="23147">MMSHRELNLLRAFDKMWHEGLTYRLLDCNLQLPKQTAVLLNSFLNQREIAVRVGSSTSTRFTPEAGVPQGSAFSNLLFLIYISDIYYPPRGEGQVSQFADDLCYWASSKNPLYAGKKLQRSINEIKELANMWRVKINPSKTQCVLFSKHPCKNKNETINLKLYGEHPQSYIRPLFEYAMPAWCNVGVPPVKLLISVNNVQSF</sequence>
<feature type="domain" description="Reverse transcriptase" evidence="1">
    <location>
        <begin position="1"/>
        <end position="162"/>
    </location>
</feature>
<dbReference type="InterPro" id="IPR000477">
    <property type="entry name" value="RT_dom"/>
</dbReference>
<dbReference type="PROSITE" id="PS50878">
    <property type="entry name" value="RT_POL"/>
    <property type="match status" value="1"/>
</dbReference>
<dbReference type="STRING" id="56723.ENSLBEP00000030170"/>
<reference evidence="2" key="1">
    <citation type="submission" date="2025-08" db="UniProtKB">
        <authorList>
            <consortium name="Ensembl"/>
        </authorList>
    </citation>
    <scope>IDENTIFICATION</scope>
</reference>
<dbReference type="GeneTree" id="ENSGT00940000181354"/>
<dbReference type="Ensembl" id="ENSLBET00000031575.1">
    <property type="protein sequence ID" value="ENSLBEP00000030170.1"/>
    <property type="gene ID" value="ENSLBEG00000022799.1"/>
</dbReference>
<protein>
    <recommendedName>
        <fullName evidence="1">Reverse transcriptase domain-containing protein</fullName>
    </recommendedName>
</protein>
<dbReference type="AlphaFoldDB" id="A0A3Q3N885"/>
<name>A0A3Q3N885_9LABR</name>
<evidence type="ECO:0000259" key="1">
    <source>
        <dbReference type="PROSITE" id="PS50878"/>
    </source>
</evidence>
<dbReference type="Pfam" id="PF00078">
    <property type="entry name" value="RVT_1"/>
    <property type="match status" value="1"/>
</dbReference>
<evidence type="ECO:0000313" key="2">
    <source>
        <dbReference type="Ensembl" id="ENSLBEP00000030170.1"/>
    </source>
</evidence>
<dbReference type="PANTHER" id="PTHR33332">
    <property type="entry name" value="REVERSE TRANSCRIPTASE DOMAIN-CONTAINING PROTEIN"/>
    <property type="match status" value="1"/>
</dbReference>
<dbReference type="InterPro" id="IPR043502">
    <property type="entry name" value="DNA/RNA_pol_sf"/>
</dbReference>
<dbReference type="Proteomes" id="UP000261660">
    <property type="component" value="Unplaced"/>
</dbReference>